<evidence type="ECO:0000313" key="2">
    <source>
        <dbReference type="Proteomes" id="UP001152300"/>
    </source>
</evidence>
<comment type="caution">
    <text evidence="1">The sequence shown here is derived from an EMBL/GenBank/DDBJ whole genome shotgun (WGS) entry which is preliminary data.</text>
</comment>
<gene>
    <name evidence="1" type="ORF">OCU04_005800</name>
</gene>
<organism evidence="1 2">
    <name type="scientific">Sclerotinia nivalis</name>
    <dbReference type="NCBI Taxonomy" id="352851"/>
    <lineage>
        <taxon>Eukaryota</taxon>
        <taxon>Fungi</taxon>
        <taxon>Dikarya</taxon>
        <taxon>Ascomycota</taxon>
        <taxon>Pezizomycotina</taxon>
        <taxon>Leotiomycetes</taxon>
        <taxon>Helotiales</taxon>
        <taxon>Sclerotiniaceae</taxon>
        <taxon>Sclerotinia</taxon>
    </lineage>
</organism>
<reference evidence="1" key="1">
    <citation type="submission" date="2022-11" db="EMBL/GenBank/DDBJ databases">
        <title>Genome Resource of Sclerotinia nivalis Strain SnTB1, a Plant Pathogen Isolated from American Ginseng.</title>
        <authorList>
            <person name="Fan S."/>
        </authorList>
    </citation>
    <scope>NUCLEOTIDE SEQUENCE</scope>
    <source>
        <strain evidence="1">SnTB1</strain>
    </source>
</reference>
<keyword evidence="2" id="KW-1185">Reference proteome</keyword>
<sequence>MDCTIVEEKTTCFETFLYADPGYRTTVTDEDVFRTDELEDFLYSKSKEEIRPLELGTCSFLLPKDRHHRCLLQGTPRPDGSRCIACLRKCVGEIDHPLFLPTLVFFYNNDFLEDKRHGSESEFH</sequence>
<name>A0A9X0DKL6_9HELO</name>
<accession>A0A9X0DKL6</accession>
<dbReference type="OrthoDB" id="2830640at2759"/>
<dbReference type="EMBL" id="JAPEIS010000006">
    <property type="protein sequence ID" value="KAJ8065087.1"/>
    <property type="molecule type" value="Genomic_DNA"/>
</dbReference>
<protein>
    <submittedName>
        <fullName evidence="1">Uncharacterized protein</fullName>
    </submittedName>
</protein>
<evidence type="ECO:0000313" key="1">
    <source>
        <dbReference type="EMBL" id="KAJ8065087.1"/>
    </source>
</evidence>
<dbReference type="Proteomes" id="UP001152300">
    <property type="component" value="Unassembled WGS sequence"/>
</dbReference>
<proteinExistence type="predicted"/>
<dbReference type="AlphaFoldDB" id="A0A9X0DKL6"/>